<reference evidence="3" key="2">
    <citation type="submission" date="2015-01" db="EMBL/GenBank/DDBJ databases">
        <title>Evolutionary Origins and Diversification of the Mycorrhizal Mutualists.</title>
        <authorList>
            <consortium name="DOE Joint Genome Institute"/>
            <consortium name="Mycorrhizal Genomics Consortium"/>
            <person name="Kohler A."/>
            <person name="Kuo A."/>
            <person name="Nagy L.G."/>
            <person name="Floudas D."/>
            <person name="Copeland A."/>
            <person name="Barry K.W."/>
            <person name="Cichocki N."/>
            <person name="Veneault-Fourrey C."/>
            <person name="LaButti K."/>
            <person name="Lindquist E.A."/>
            <person name="Lipzen A."/>
            <person name="Lundell T."/>
            <person name="Morin E."/>
            <person name="Murat C."/>
            <person name="Riley R."/>
            <person name="Ohm R."/>
            <person name="Sun H."/>
            <person name="Tunlid A."/>
            <person name="Henrissat B."/>
            <person name="Grigoriev I.V."/>
            <person name="Hibbett D.S."/>
            <person name="Martin F."/>
        </authorList>
    </citation>
    <scope>NUCLEOTIDE SEQUENCE [LARGE SCALE GENOMIC DNA]</scope>
    <source>
        <strain evidence="3">F 1598</strain>
    </source>
</reference>
<feature type="domain" description="Protein kinase" evidence="1">
    <location>
        <begin position="1"/>
        <end position="85"/>
    </location>
</feature>
<dbReference type="EMBL" id="KN832998">
    <property type="protein sequence ID" value="KIM81557.1"/>
    <property type="molecule type" value="Genomic_DNA"/>
</dbReference>
<sequence>VNILISPSSRACLSDFGLATARDSKSTLRMYMSMNQTAGTLQWQAPELLLNEDDDSHTTFATDVYVFAMVCYKVSRFTFCLRDTF</sequence>
<accession>A0A0C3BW10</accession>
<dbReference type="Pfam" id="PF00069">
    <property type="entry name" value="Pkinase"/>
    <property type="match status" value="1"/>
</dbReference>
<dbReference type="InterPro" id="IPR011009">
    <property type="entry name" value="Kinase-like_dom_sf"/>
</dbReference>
<dbReference type="SUPFAM" id="SSF56112">
    <property type="entry name" value="Protein kinase-like (PK-like)"/>
    <property type="match status" value="1"/>
</dbReference>
<evidence type="ECO:0000313" key="3">
    <source>
        <dbReference type="Proteomes" id="UP000054166"/>
    </source>
</evidence>
<dbReference type="PROSITE" id="PS50011">
    <property type="entry name" value="PROTEIN_KINASE_DOM"/>
    <property type="match status" value="1"/>
</dbReference>
<keyword evidence="3" id="KW-1185">Reference proteome</keyword>
<evidence type="ECO:0000313" key="2">
    <source>
        <dbReference type="EMBL" id="KIM81557.1"/>
    </source>
</evidence>
<dbReference type="InParanoid" id="A0A0C3BW10"/>
<dbReference type="Gene3D" id="1.10.510.10">
    <property type="entry name" value="Transferase(Phosphotransferase) domain 1"/>
    <property type="match status" value="1"/>
</dbReference>
<organism evidence="2 3">
    <name type="scientific">Piloderma croceum (strain F 1598)</name>
    <dbReference type="NCBI Taxonomy" id="765440"/>
    <lineage>
        <taxon>Eukaryota</taxon>
        <taxon>Fungi</taxon>
        <taxon>Dikarya</taxon>
        <taxon>Basidiomycota</taxon>
        <taxon>Agaricomycotina</taxon>
        <taxon>Agaricomycetes</taxon>
        <taxon>Agaricomycetidae</taxon>
        <taxon>Atheliales</taxon>
        <taxon>Atheliaceae</taxon>
        <taxon>Piloderma</taxon>
    </lineage>
</organism>
<evidence type="ECO:0000259" key="1">
    <source>
        <dbReference type="PROSITE" id="PS50011"/>
    </source>
</evidence>
<dbReference type="GO" id="GO:0004672">
    <property type="term" value="F:protein kinase activity"/>
    <property type="evidence" value="ECO:0007669"/>
    <property type="project" value="InterPro"/>
</dbReference>
<dbReference type="STRING" id="765440.A0A0C3BW10"/>
<dbReference type="AlphaFoldDB" id="A0A0C3BW10"/>
<protein>
    <recommendedName>
        <fullName evidence="1">Protein kinase domain-containing protein</fullName>
    </recommendedName>
</protein>
<reference evidence="2 3" key="1">
    <citation type="submission" date="2014-04" db="EMBL/GenBank/DDBJ databases">
        <authorList>
            <consortium name="DOE Joint Genome Institute"/>
            <person name="Kuo A."/>
            <person name="Tarkka M."/>
            <person name="Buscot F."/>
            <person name="Kohler A."/>
            <person name="Nagy L.G."/>
            <person name="Floudas D."/>
            <person name="Copeland A."/>
            <person name="Barry K.W."/>
            <person name="Cichocki N."/>
            <person name="Veneault-Fourrey C."/>
            <person name="LaButti K."/>
            <person name="Lindquist E.A."/>
            <person name="Lipzen A."/>
            <person name="Lundell T."/>
            <person name="Morin E."/>
            <person name="Murat C."/>
            <person name="Sun H."/>
            <person name="Tunlid A."/>
            <person name="Henrissat B."/>
            <person name="Grigoriev I.V."/>
            <person name="Hibbett D.S."/>
            <person name="Martin F."/>
            <person name="Nordberg H.P."/>
            <person name="Cantor M.N."/>
            <person name="Hua S.X."/>
        </authorList>
    </citation>
    <scope>NUCLEOTIDE SEQUENCE [LARGE SCALE GENOMIC DNA]</scope>
    <source>
        <strain evidence="2 3">F 1598</strain>
    </source>
</reference>
<dbReference type="GO" id="GO:0005524">
    <property type="term" value="F:ATP binding"/>
    <property type="evidence" value="ECO:0007669"/>
    <property type="project" value="InterPro"/>
</dbReference>
<gene>
    <name evidence="2" type="ORF">PILCRDRAFT_71892</name>
</gene>
<dbReference type="Proteomes" id="UP000054166">
    <property type="component" value="Unassembled WGS sequence"/>
</dbReference>
<proteinExistence type="predicted"/>
<feature type="non-terminal residue" evidence="2">
    <location>
        <position position="1"/>
    </location>
</feature>
<dbReference type="InterPro" id="IPR000719">
    <property type="entry name" value="Prot_kinase_dom"/>
</dbReference>
<dbReference type="OrthoDB" id="4062651at2759"/>
<dbReference type="HOGENOM" id="CLU_000288_7_30_1"/>
<name>A0A0C3BW10_PILCF</name>